<feature type="transmembrane region" description="Helical" evidence="1">
    <location>
        <begin position="77"/>
        <end position="95"/>
    </location>
</feature>
<keyword evidence="1" id="KW-0472">Membrane</keyword>
<evidence type="ECO:0000256" key="1">
    <source>
        <dbReference type="SAM" id="Phobius"/>
    </source>
</evidence>
<protein>
    <submittedName>
        <fullName evidence="2">Uncharacterized protein</fullName>
    </submittedName>
</protein>
<keyword evidence="1" id="KW-1133">Transmembrane helix</keyword>
<proteinExistence type="predicted"/>
<dbReference type="EMBL" id="LACB01000591">
    <property type="protein sequence ID" value="KAJ9482243.1"/>
    <property type="molecule type" value="Genomic_DNA"/>
</dbReference>
<name>A0AAI9T8C6_PENTH</name>
<reference evidence="2" key="1">
    <citation type="submission" date="2015-06" db="EMBL/GenBank/DDBJ databases">
        <authorList>
            <person name="Nguyen H."/>
        </authorList>
    </citation>
    <scope>NUCLEOTIDE SEQUENCE</scope>
    <source>
        <strain evidence="2">DAOM 180753</strain>
    </source>
</reference>
<dbReference type="AlphaFoldDB" id="A0AAI9T8C6"/>
<dbReference type="Proteomes" id="UP001227192">
    <property type="component" value="Unassembled WGS sequence"/>
</dbReference>
<organism evidence="2 3">
    <name type="scientific">Penicillium thymicola</name>
    <dbReference type="NCBI Taxonomy" id="293382"/>
    <lineage>
        <taxon>Eukaryota</taxon>
        <taxon>Fungi</taxon>
        <taxon>Dikarya</taxon>
        <taxon>Ascomycota</taxon>
        <taxon>Pezizomycotina</taxon>
        <taxon>Eurotiomycetes</taxon>
        <taxon>Eurotiomycetidae</taxon>
        <taxon>Eurotiales</taxon>
        <taxon>Aspergillaceae</taxon>
        <taxon>Penicillium</taxon>
    </lineage>
</organism>
<keyword evidence="1" id="KW-0812">Transmembrane</keyword>
<keyword evidence="3" id="KW-1185">Reference proteome</keyword>
<gene>
    <name evidence="2" type="ORF">VN97_g11197</name>
</gene>
<accession>A0AAI9T8C6</accession>
<evidence type="ECO:0000313" key="3">
    <source>
        <dbReference type="Proteomes" id="UP001227192"/>
    </source>
</evidence>
<sequence length="98" mass="11021">MLYLYYCFFLAYGIISETWSGISFVHDYAIRSLGAVMSLLSLNWNWSSSNPLFSAFGNSGLPWLARVTAPMPIASDFFAFSFTFVLGVLAYELCVDLF</sequence>
<evidence type="ECO:0000313" key="2">
    <source>
        <dbReference type="EMBL" id="KAJ9482243.1"/>
    </source>
</evidence>
<comment type="caution">
    <text evidence="2">The sequence shown here is derived from an EMBL/GenBank/DDBJ whole genome shotgun (WGS) entry which is preliminary data.</text>
</comment>
<reference evidence="2" key="2">
    <citation type="journal article" date="2016" name="Fungal Biol.">
        <title>Ochratoxin A production by Penicillium thymicola.</title>
        <authorList>
            <person name="Nguyen H.D.T."/>
            <person name="McMullin D.R."/>
            <person name="Ponomareva E."/>
            <person name="Riley R."/>
            <person name="Pomraning K.R."/>
            <person name="Baker S.E."/>
            <person name="Seifert K.A."/>
        </authorList>
    </citation>
    <scope>NUCLEOTIDE SEQUENCE</scope>
    <source>
        <strain evidence="2">DAOM 180753</strain>
    </source>
</reference>